<evidence type="ECO:0000259" key="1">
    <source>
        <dbReference type="Pfam" id="PF20713"/>
    </source>
</evidence>
<keyword evidence="3" id="KW-1185">Reference proteome</keyword>
<comment type="caution">
    <text evidence="2">The sequence shown here is derived from an EMBL/GenBank/DDBJ whole genome shotgun (WGS) entry which is preliminary data.</text>
</comment>
<dbReference type="Proteomes" id="UP000266861">
    <property type="component" value="Unassembled WGS sequence"/>
</dbReference>
<dbReference type="Gene3D" id="1.10.510.10">
    <property type="entry name" value="Transferase(Phosphotransferase) domain 1"/>
    <property type="match status" value="1"/>
</dbReference>
<evidence type="ECO:0000313" key="3">
    <source>
        <dbReference type="Proteomes" id="UP000266861"/>
    </source>
</evidence>
<dbReference type="Pfam" id="PF20713">
    <property type="entry name" value="DUF6826"/>
    <property type="match status" value="1"/>
</dbReference>
<dbReference type="OrthoDB" id="2385723at2759"/>
<protein>
    <recommendedName>
        <fullName evidence="1">DUF6826 domain-containing protein</fullName>
    </recommendedName>
</protein>
<dbReference type="EMBL" id="PQFF01000106">
    <property type="protein sequence ID" value="RHZ82039.1"/>
    <property type="molecule type" value="Genomic_DNA"/>
</dbReference>
<accession>A0A397J159</accession>
<evidence type="ECO:0000313" key="2">
    <source>
        <dbReference type="EMBL" id="RHZ82039.1"/>
    </source>
</evidence>
<reference evidence="2 3" key="1">
    <citation type="submission" date="2018-08" db="EMBL/GenBank/DDBJ databases">
        <title>Genome and evolution of the arbuscular mycorrhizal fungus Diversispora epigaea (formerly Glomus versiforme) and its bacterial endosymbionts.</title>
        <authorList>
            <person name="Sun X."/>
            <person name="Fei Z."/>
            <person name="Harrison M."/>
        </authorList>
    </citation>
    <scope>NUCLEOTIDE SEQUENCE [LARGE SCALE GENOMIC DNA]</scope>
    <source>
        <strain evidence="2 3">IT104</strain>
    </source>
</reference>
<dbReference type="InterPro" id="IPR049229">
    <property type="entry name" value="DUF6826"/>
</dbReference>
<name>A0A397J159_9GLOM</name>
<gene>
    <name evidence="2" type="ORF">Glove_114g15</name>
</gene>
<feature type="domain" description="DUF6826" evidence="1">
    <location>
        <begin position="2"/>
        <end position="59"/>
    </location>
</feature>
<proteinExistence type="predicted"/>
<dbReference type="SUPFAM" id="SSF56112">
    <property type="entry name" value="Protein kinase-like (PK-like)"/>
    <property type="match status" value="1"/>
</dbReference>
<organism evidence="2 3">
    <name type="scientific">Diversispora epigaea</name>
    <dbReference type="NCBI Taxonomy" id="1348612"/>
    <lineage>
        <taxon>Eukaryota</taxon>
        <taxon>Fungi</taxon>
        <taxon>Fungi incertae sedis</taxon>
        <taxon>Mucoromycota</taxon>
        <taxon>Glomeromycotina</taxon>
        <taxon>Glomeromycetes</taxon>
        <taxon>Diversisporales</taxon>
        <taxon>Diversisporaceae</taxon>
        <taxon>Diversispora</taxon>
    </lineage>
</organism>
<dbReference type="AlphaFoldDB" id="A0A397J159"/>
<sequence length="302" mass="34402">MFLDGKAPNIATYTKGYYLTSHKVEVIGEIKCQGSGFTNKNLGQVLQYAIIVMNHQRGREQVTGFLTDCHHITFIQVTREEDYVLYNLEYSDQMNLSDSNTTRYLRALLSLLGPEVVLDDVIAPTYLASSTMTMLLSNLACRFVYECDAITTTCSYIVPKSVSYLTEIVDKLRLYHKIGIIHGDVQMPNILVDKDFQLILADFRCGSIVREKWNGCGPNLPFRSLRLMKSKPPILIQPQDDLFMLVQSIYLHLYKKDVLTTVIDLKKHSDVLEFWEKDTTINYNIVDACFPRGSSVSSPDLE</sequence>
<dbReference type="InterPro" id="IPR011009">
    <property type="entry name" value="Kinase-like_dom_sf"/>
</dbReference>